<accession>A0A4U1CBC6</accession>
<dbReference type="EMBL" id="SWBQ01000006">
    <property type="protein sequence ID" value="TKC03897.1"/>
    <property type="molecule type" value="Genomic_DNA"/>
</dbReference>
<evidence type="ECO:0000259" key="3">
    <source>
        <dbReference type="PROSITE" id="PS50977"/>
    </source>
</evidence>
<comment type="caution">
    <text evidence="4">The sequence shown here is derived from an EMBL/GenBank/DDBJ whole genome shotgun (WGS) entry which is preliminary data.</text>
</comment>
<keyword evidence="1 2" id="KW-0238">DNA-binding</keyword>
<dbReference type="PANTHER" id="PTHR30328:SF54">
    <property type="entry name" value="HTH-TYPE TRANSCRIPTIONAL REPRESSOR SCO4008"/>
    <property type="match status" value="1"/>
</dbReference>
<feature type="domain" description="HTH tetR-type" evidence="3">
    <location>
        <begin position="17"/>
        <end position="77"/>
    </location>
</feature>
<evidence type="ECO:0000313" key="4">
    <source>
        <dbReference type="EMBL" id="TKC03897.1"/>
    </source>
</evidence>
<organism evidence="4 5">
    <name type="scientific">Pedobacter frigoris</name>
    <dbReference type="NCBI Taxonomy" id="2571272"/>
    <lineage>
        <taxon>Bacteria</taxon>
        <taxon>Pseudomonadati</taxon>
        <taxon>Bacteroidota</taxon>
        <taxon>Sphingobacteriia</taxon>
        <taxon>Sphingobacteriales</taxon>
        <taxon>Sphingobacteriaceae</taxon>
        <taxon>Pedobacter</taxon>
    </lineage>
</organism>
<keyword evidence="5" id="KW-1185">Reference proteome</keyword>
<gene>
    <name evidence="4" type="ORF">FA047_18255</name>
</gene>
<dbReference type="InterPro" id="IPR009057">
    <property type="entry name" value="Homeodomain-like_sf"/>
</dbReference>
<dbReference type="Gene3D" id="1.10.357.10">
    <property type="entry name" value="Tetracycline Repressor, domain 2"/>
    <property type="match status" value="1"/>
</dbReference>
<dbReference type="Proteomes" id="UP000307244">
    <property type="component" value="Unassembled WGS sequence"/>
</dbReference>
<sequence length="232" mass="26582">MNTKPRKIVSGEIRDKEKTMLKLINAVGEIIKTEGYTALGVNKIAKKAEVNKKLIYRYFDNNVNNLIETYVKAKDYWIGLSENMEDILMQADVDHGKELLKSILNRQLTFFYTAEEMQKIIIWEISEKNKMIKDVSFKREEFGEEIFKLIGPYFENADTDIRSLLALQVAGVYYMVLQAKANGNTFCGVDINEPNGMERVLKALDKITDLVYKDAEDNLKNKANAALDKAAY</sequence>
<dbReference type="PANTHER" id="PTHR30328">
    <property type="entry name" value="TRANSCRIPTIONAL REPRESSOR"/>
    <property type="match status" value="1"/>
</dbReference>
<evidence type="ECO:0000256" key="2">
    <source>
        <dbReference type="PROSITE-ProRule" id="PRU00335"/>
    </source>
</evidence>
<dbReference type="InterPro" id="IPR050109">
    <property type="entry name" value="HTH-type_TetR-like_transc_reg"/>
</dbReference>
<name>A0A4U1CBC6_9SPHI</name>
<dbReference type="InterPro" id="IPR001647">
    <property type="entry name" value="HTH_TetR"/>
</dbReference>
<proteinExistence type="predicted"/>
<evidence type="ECO:0000256" key="1">
    <source>
        <dbReference type="ARBA" id="ARBA00023125"/>
    </source>
</evidence>
<evidence type="ECO:0000313" key="5">
    <source>
        <dbReference type="Proteomes" id="UP000307244"/>
    </source>
</evidence>
<dbReference type="AlphaFoldDB" id="A0A4U1CBC6"/>
<reference evidence="4 5" key="1">
    <citation type="submission" date="2019-04" db="EMBL/GenBank/DDBJ databases">
        <title>Pedobacter sp. RP-3-15 sp. nov., isolated from Arctic soil.</title>
        <authorList>
            <person name="Dahal R.H."/>
            <person name="Kim D.-U."/>
        </authorList>
    </citation>
    <scope>NUCLEOTIDE SEQUENCE [LARGE SCALE GENOMIC DNA]</scope>
    <source>
        <strain evidence="4 5">RP-3-15</strain>
    </source>
</reference>
<protein>
    <submittedName>
        <fullName evidence="4">TetR/AcrR family transcriptional regulator</fullName>
    </submittedName>
</protein>
<dbReference type="GO" id="GO:0003677">
    <property type="term" value="F:DNA binding"/>
    <property type="evidence" value="ECO:0007669"/>
    <property type="project" value="UniProtKB-UniRule"/>
</dbReference>
<dbReference type="SUPFAM" id="SSF46689">
    <property type="entry name" value="Homeodomain-like"/>
    <property type="match status" value="1"/>
</dbReference>
<dbReference type="RefSeq" id="WP_136837535.1">
    <property type="nucleotide sequence ID" value="NZ_SWBQ01000006.1"/>
</dbReference>
<dbReference type="Pfam" id="PF00440">
    <property type="entry name" value="TetR_N"/>
    <property type="match status" value="1"/>
</dbReference>
<dbReference type="OrthoDB" id="836882at2"/>
<feature type="DNA-binding region" description="H-T-H motif" evidence="2">
    <location>
        <begin position="40"/>
        <end position="59"/>
    </location>
</feature>
<dbReference type="PROSITE" id="PS50977">
    <property type="entry name" value="HTH_TETR_2"/>
    <property type="match status" value="1"/>
</dbReference>